<dbReference type="Proteomes" id="UP000537862">
    <property type="component" value="Unassembled WGS sequence"/>
</dbReference>
<dbReference type="InterPro" id="IPR032710">
    <property type="entry name" value="NTF2-like_dom_sf"/>
</dbReference>
<proteinExistence type="predicted"/>
<keyword evidence="2" id="KW-0812">Transmembrane</keyword>
<feature type="transmembrane region" description="Helical" evidence="2">
    <location>
        <begin position="89"/>
        <end position="111"/>
    </location>
</feature>
<keyword evidence="2" id="KW-0472">Membrane</keyword>
<gene>
    <name evidence="5" type="ORF">HKX39_01670</name>
</gene>
<keyword evidence="2" id="KW-1133">Transmembrane helix</keyword>
<comment type="caution">
    <text evidence="5">The sequence shown here is derived from an EMBL/GenBank/DDBJ whole genome shotgun (WGS) entry which is preliminary data.</text>
</comment>
<feature type="domain" description="Tim44-like" evidence="4">
    <location>
        <begin position="190"/>
        <end position="322"/>
    </location>
</feature>
<dbReference type="AlphaFoldDB" id="A0A849P7D1"/>
<keyword evidence="3" id="KW-0732">Signal</keyword>
<dbReference type="RefSeq" id="WP_171679569.1">
    <property type="nucleotide sequence ID" value="NZ_JABGBN010000001.1"/>
</dbReference>
<evidence type="ECO:0000256" key="1">
    <source>
        <dbReference type="SAM" id="MobiDB-lite"/>
    </source>
</evidence>
<evidence type="ECO:0000313" key="6">
    <source>
        <dbReference type="Proteomes" id="UP000537862"/>
    </source>
</evidence>
<feature type="transmembrane region" description="Helical" evidence="2">
    <location>
        <begin position="118"/>
        <end position="136"/>
    </location>
</feature>
<evidence type="ECO:0000259" key="4">
    <source>
        <dbReference type="SMART" id="SM00978"/>
    </source>
</evidence>
<reference evidence="5 6" key="1">
    <citation type="submission" date="2020-05" db="EMBL/GenBank/DDBJ databases">
        <authorList>
            <person name="Niu N."/>
        </authorList>
    </citation>
    <scope>NUCLEOTIDE SEQUENCE [LARGE SCALE GENOMIC DNA]</scope>
    <source>
        <strain evidence="5 6">3340-03</strain>
    </source>
</reference>
<dbReference type="PANTHER" id="PTHR41542">
    <property type="entry name" value="BLL5807 PROTEIN"/>
    <property type="match status" value="1"/>
</dbReference>
<accession>A0A849P7D1</accession>
<evidence type="ECO:0000256" key="3">
    <source>
        <dbReference type="SAM" id="SignalP"/>
    </source>
</evidence>
<feature type="signal peptide" evidence="3">
    <location>
        <begin position="1"/>
        <end position="23"/>
    </location>
</feature>
<protein>
    <submittedName>
        <fullName evidence="5">Tim44 domain-containing protein</fullName>
    </submittedName>
</protein>
<evidence type="ECO:0000313" key="5">
    <source>
        <dbReference type="EMBL" id="NOL50887.1"/>
    </source>
</evidence>
<feature type="compositionally biased region" description="Low complexity" evidence="1">
    <location>
        <begin position="51"/>
        <end position="79"/>
    </location>
</feature>
<name>A0A849P7D1_9BURK</name>
<evidence type="ECO:0000256" key="2">
    <source>
        <dbReference type="SAM" id="Phobius"/>
    </source>
</evidence>
<dbReference type="EMBL" id="JABGBN010000001">
    <property type="protein sequence ID" value="NOL50887.1"/>
    <property type="molecule type" value="Genomic_DNA"/>
</dbReference>
<dbReference type="Pfam" id="PF04280">
    <property type="entry name" value="Tim44"/>
    <property type="match status" value="1"/>
</dbReference>
<dbReference type="PANTHER" id="PTHR41542:SF1">
    <property type="entry name" value="BLL5807 PROTEIN"/>
    <property type="match status" value="1"/>
</dbReference>
<feature type="chain" id="PRO_5032848665" evidence="3">
    <location>
        <begin position="24"/>
        <end position="325"/>
    </location>
</feature>
<dbReference type="SMART" id="SM00978">
    <property type="entry name" value="Tim44"/>
    <property type="match status" value="1"/>
</dbReference>
<keyword evidence="6" id="KW-1185">Reference proteome</keyword>
<dbReference type="InterPro" id="IPR007379">
    <property type="entry name" value="Tim44-like_dom"/>
</dbReference>
<feature type="region of interest" description="Disordered" evidence="1">
    <location>
        <begin position="51"/>
        <end position="86"/>
    </location>
</feature>
<organism evidence="5 6">
    <name type="scientific">Pelistega suis</name>
    <dbReference type="NCBI Taxonomy" id="1631957"/>
    <lineage>
        <taxon>Bacteria</taxon>
        <taxon>Pseudomonadati</taxon>
        <taxon>Pseudomonadota</taxon>
        <taxon>Betaproteobacteria</taxon>
        <taxon>Burkholderiales</taxon>
        <taxon>Alcaligenaceae</taxon>
        <taxon>Pelistega</taxon>
    </lineage>
</organism>
<dbReference type="Gene3D" id="3.10.450.240">
    <property type="match status" value="1"/>
</dbReference>
<dbReference type="SUPFAM" id="SSF54427">
    <property type="entry name" value="NTF2-like"/>
    <property type="match status" value="1"/>
</dbReference>
<sequence>MRKKFSKVLSAAVVIFASSTMFMADAEARRAGGGGSFGRQSSNINRAPATQVPVAPTARTNNAAAPTASSTTTARNTATQPQRSGMSRFLGPIAGIAAGLGIAALLSHLGLSGAFLEFLSSAILIAIVVFGVMFILRRLRGGATRPVTAGAGAYSGSHTANNTFRASSESQQPVVTPAATSAPSVADTQVAQPLDSSWFIPADFNTVAFLQEAKKQFVFIQDLWDKGDVVQLRQYMTDDLVRELTPQIEAQSGRTKTEVVLLNAELLGMEKITDAGFDGHLASVRFSGMLREEANQAAFRFEEVWNLYKADNSGWLLAGIQQIDV</sequence>